<dbReference type="InterPro" id="IPR000835">
    <property type="entry name" value="HTH_MarR-typ"/>
</dbReference>
<gene>
    <name evidence="7" type="ORF">CYFUS_009195</name>
</gene>
<feature type="domain" description="HTH marR-type" evidence="6">
    <location>
        <begin position="11"/>
        <end position="141"/>
    </location>
</feature>
<dbReference type="Gene3D" id="1.10.10.10">
    <property type="entry name" value="Winged helix-like DNA-binding domain superfamily/Winged helix DNA-binding domain"/>
    <property type="match status" value="1"/>
</dbReference>
<dbReference type="GO" id="GO:0005737">
    <property type="term" value="C:cytoplasm"/>
    <property type="evidence" value="ECO:0007669"/>
    <property type="project" value="UniProtKB-SubCell"/>
</dbReference>
<evidence type="ECO:0000259" key="6">
    <source>
        <dbReference type="PROSITE" id="PS50995"/>
    </source>
</evidence>
<accession>A0A250JIJ9</accession>
<proteinExistence type="predicted"/>
<dbReference type="Pfam" id="PF22381">
    <property type="entry name" value="Staph_reg_Sar_Rot"/>
    <property type="match status" value="1"/>
</dbReference>
<dbReference type="PROSITE" id="PS50995">
    <property type="entry name" value="HTH_MARR_2"/>
    <property type="match status" value="1"/>
</dbReference>
<dbReference type="PANTHER" id="PTHR33164">
    <property type="entry name" value="TRANSCRIPTIONAL REGULATOR, MARR FAMILY"/>
    <property type="match status" value="1"/>
</dbReference>
<dbReference type="GO" id="GO:0003677">
    <property type="term" value="F:DNA binding"/>
    <property type="evidence" value="ECO:0007669"/>
    <property type="project" value="UniProtKB-KW"/>
</dbReference>
<keyword evidence="5" id="KW-0804">Transcription</keyword>
<dbReference type="SUPFAM" id="SSF46785">
    <property type="entry name" value="Winged helix' DNA-binding domain"/>
    <property type="match status" value="1"/>
</dbReference>
<dbReference type="InterPro" id="IPR036390">
    <property type="entry name" value="WH_DNA-bd_sf"/>
</dbReference>
<keyword evidence="4" id="KW-0238">DNA-binding</keyword>
<evidence type="ECO:0000256" key="4">
    <source>
        <dbReference type="ARBA" id="ARBA00023125"/>
    </source>
</evidence>
<sequence>MDEVESPASLDEQVCYAIYSASLAIQRAYKPVLDELEITYPQYLVLNVLWREDEQSVGRIAERLALESSTLTPLLKRLETAGLVRRIRNPEDERQVLIALTEKSRALRSRAGCLGERLLSASGMSMERLARLNAEVRELRDSIYRSIGGWSPGGD</sequence>
<evidence type="ECO:0000313" key="8">
    <source>
        <dbReference type="Proteomes" id="UP000217257"/>
    </source>
</evidence>
<dbReference type="PRINTS" id="PR00598">
    <property type="entry name" value="HTHMARR"/>
</dbReference>
<dbReference type="Proteomes" id="UP000217257">
    <property type="component" value="Chromosome"/>
</dbReference>
<dbReference type="KEGG" id="cfus:CYFUS_009195"/>
<dbReference type="AlphaFoldDB" id="A0A250JIJ9"/>
<evidence type="ECO:0000256" key="3">
    <source>
        <dbReference type="ARBA" id="ARBA00023015"/>
    </source>
</evidence>
<name>A0A250JIJ9_9BACT</name>
<dbReference type="EMBL" id="CP022098">
    <property type="protein sequence ID" value="ATB43715.1"/>
    <property type="molecule type" value="Genomic_DNA"/>
</dbReference>
<dbReference type="GO" id="GO:0006950">
    <property type="term" value="P:response to stress"/>
    <property type="evidence" value="ECO:0007669"/>
    <property type="project" value="TreeGrafter"/>
</dbReference>
<dbReference type="InterPro" id="IPR039422">
    <property type="entry name" value="MarR/SlyA-like"/>
</dbReference>
<keyword evidence="2" id="KW-0963">Cytoplasm</keyword>
<dbReference type="PANTHER" id="PTHR33164:SF5">
    <property type="entry name" value="ORGANIC HYDROPEROXIDE RESISTANCE TRANSCRIPTIONAL REGULATOR"/>
    <property type="match status" value="1"/>
</dbReference>
<dbReference type="RefSeq" id="WP_095991090.1">
    <property type="nucleotide sequence ID" value="NZ_CP022098.1"/>
</dbReference>
<organism evidence="7 8">
    <name type="scientific">Cystobacter fuscus</name>
    <dbReference type="NCBI Taxonomy" id="43"/>
    <lineage>
        <taxon>Bacteria</taxon>
        <taxon>Pseudomonadati</taxon>
        <taxon>Myxococcota</taxon>
        <taxon>Myxococcia</taxon>
        <taxon>Myxococcales</taxon>
        <taxon>Cystobacterineae</taxon>
        <taxon>Archangiaceae</taxon>
        <taxon>Cystobacter</taxon>
    </lineage>
</organism>
<reference evidence="7 8" key="1">
    <citation type="submission" date="2017-06" db="EMBL/GenBank/DDBJ databases">
        <title>Sequencing and comparative analysis of myxobacterial genomes.</title>
        <authorList>
            <person name="Rupp O."/>
            <person name="Goesmann A."/>
            <person name="Sogaard-Andersen L."/>
        </authorList>
    </citation>
    <scope>NUCLEOTIDE SEQUENCE [LARGE SCALE GENOMIC DNA]</scope>
    <source>
        <strain evidence="7 8">DSM 52655</strain>
    </source>
</reference>
<dbReference type="InterPro" id="IPR036388">
    <property type="entry name" value="WH-like_DNA-bd_sf"/>
</dbReference>
<evidence type="ECO:0000256" key="2">
    <source>
        <dbReference type="ARBA" id="ARBA00022490"/>
    </source>
</evidence>
<dbReference type="InterPro" id="IPR055166">
    <property type="entry name" value="Transc_reg_Sar_Rot_HTH"/>
</dbReference>
<protein>
    <submittedName>
        <fullName evidence="7">Organic hydroperoxide resistance transcriptional regulator</fullName>
    </submittedName>
</protein>
<comment type="subcellular location">
    <subcellularLocation>
        <location evidence="1">Cytoplasm</location>
    </subcellularLocation>
</comment>
<evidence type="ECO:0000313" key="7">
    <source>
        <dbReference type="EMBL" id="ATB43715.1"/>
    </source>
</evidence>
<keyword evidence="3" id="KW-0805">Transcription regulation</keyword>
<dbReference type="FunFam" id="1.10.10.10:FF:000163">
    <property type="entry name" value="MarR family transcriptional regulator"/>
    <property type="match status" value="1"/>
</dbReference>
<dbReference type="SMART" id="SM00347">
    <property type="entry name" value="HTH_MARR"/>
    <property type="match status" value="1"/>
</dbReference>
<dbReference type="GO" id="GO:0003700">
    <property type="term" value="F:DNA-binding transcription factor activity"/>
    <property type="evidence" value="ECO:0007669"/>
    <property type="project" value="InterPro"/>
</dbReference>
<evidence type="ECO:0000256" key="1">
    <source>
        <dbReference type="ARBA" id="ARBA00004496"/>
    </source>
</evidence>
<evidence type="ECO:0000256" key="5">
    <source>
        <dbReference type="ARBA" id="ARBA00023163"/>
    </source>
</evidence>